<proteinExistence type="predicted"/>
<sequence>MRNETRKAFNGYLGQIAALNGLAVSDVSNKFSVTPTAQQKLEVKLQQSSAFLGRINIIGVTEQLGEALGLVASSTIAGRTNTSGNGRRSGRDVTGLEKNEYVCKQTDYDTFMPYAKLDAWAKFPDFQTRISKVIVDRCALDRIMIGWNGTSAADTTDRATNPLLQDVNIGWLEKIRTKAPARVMTAGEVAGKITFGHADADYKNLDALVYDARMTLVGEAHREDPDMVVIVGSDLMHDKLFPLVANNDAPTEQLAADIVISQRRLGGMQAMVVPYFPAGKVLITSLDNLSIYYQEGARRRAVLERPERNGVETFESSNDAFVIEDYDRCALVENIQEFTAP</sequence>
<protein>
    <submittedName>
        <fullName evidence="1">Phage major capsid protein, P2 family</fullName>
    </submittedName>
</protein>
<evidence type="ECO:0000313" key="1">
    <source>
        <dbReference type="EMBL" id="MDH0364256.1"/>
    </source>
</evidence>
<accession>A0AA42HTY6</accession>
<reference evidence="1" key="1">
    <citation type="submission" date="2022-09" db="EMBL/GenBank/DDBJ databases">
        <title>Intensive care unit water sources are persistently colonized with multi-drug resistant bacteria and are the site of extensive horizontal gene transfer of antibiotic resistance genes.</title>
        <authorList>
            <person name="Diorio-Toth L."/>
        </authorList>
    </citation>
    <scope>NUCLEOTIDE SEQUENCE</scope>
    <source>
        <strain evidence="1">GD04130</strain>
    </source>
</reference>
<dbReference type="NCBIfam" id="TIGR01551">
    <property type="entry name" value="major_capsid_P2"/>
    <property type="match status" value="1"/>
</dbReference>
<organism evidence="1 2">
    <name type="scientific">Comamonas aquatica</name>
    <dbReference type="NCBI Taxonomy" id="225991"/>
    <lineage>
        <taxon>Bacteria</taxon>
        <taxon>Pseudomonadati</taxon>
        <taxon>Pseudomonadota</taxon>
        <taxon>Betaproteobacteria</taxon>
        <taxon>Burkholderiales</taxon>
        <taxon>Comamonadaceae</taxon>
        <taxon>Comamonas</taxon>
    </lineage>
</organism>
<dbReference type="RefSeq" id="WP_279860410.1">
    <property type="nucleotide sequence ID" value="NZ_JAODZU010000018.1"/>
</dbReference>
<comment type="caution">
    <text evidence="1">The sequence shown here is derived from an EMBL/GenBank/DDBJ whole genome shotgun (WGS) entry which is preliminary data.</text>
</comment>
<dbReference type="Pfam" id="PF05125">
    <property type="entry name" value="Phage_cap_P2"/>
    <property type="match status" value="1"/>
</dbReference>
<dbReference type="EMBL" id="JAODZU010000018">
    <property type="protein sequence ID" value="MDH0364256.1"/>
    <property type="molecule type" value="Genomic_DNA"/>
</dbReference>
<evidence type="ECO:0000313" key="2">
    <source>
        <dbReference type="Proteomes" id="UP001158297"/>
    </source>
</evidence>
<gene>
    <name evidence="1" type="ORF">N7330_14530</name>
</gene>
<dbReference type="AlphaFoldDB" id="A0AA42HTY6"/>
<name>A0AA42HTY6_9BURK</name>
<dbReference type="InterPro" id="IPR006441">
    <property type="entry name" value="Phage_P2_GpN"/>
</dbReference>
<dbReference type="Proteomes" id="UP001158297">
    <property type="component" value="Unassembled WGS sequence"/>
</dbReference>